<keyword evidence="5 10" id="KW-0067">ATP-binding</keyword>
<keyword evidence="8" id="KW-0472">Membrane</keyword>
<proteinExistence type="predicted"/>
<dbReference type="PANTHER" id="PTHR42781">
    <property type="entry name" value="SPERMIDINE/PUTRESCINE IMPORT ATP-BINDING PROTEIN POTA"/>
    <property type="match status" value="1"/>
</dbReference>
<organism evidence="10 11">
    <name type="scientific">Azoarcus indigens</name>
    <dbReference type="NCBI Taxonomy" id="29545"/>
    <lineage>
        <taxon>Bacteria</taxon>
        <taxon>Pseudomonadati</taxon>
        <taxon>Pseudomonadota</taxon>
        <taxon>Betaproteobacteria</taxon>
        <taxon>Rhodocyclales</taxon>
        <taxon>Zoogloeaceae</taxon>
        <taxon>Azoarcus</taxon>
    </lineage>
</organism>
<dbReference type="InterPro" id="IPR017871">
    <property type="entry name" value="ABC_transporter-like_CS"/>
</dbReference>
<keyword evidence="2" id="KW-1003">Cell membrane</keyword>
<dbReference type="InterPro" id="IPR003593">
    <property type="entry name" value="AAA+_ATPase"/>
</dbReference>
<keyword evidence="6" id="KW-0408">Iron</keyword>
<evidence type="ECO:0000256" key="5">
    <source>
        <dbReference type="ARBA" id="ARBA00022840"/>
    </source>
</evidence>
<dbReference type="GO" id="GO:0043190">
    <property type="term" value="C:ATP-binding cassette (ABC) transporter complex"/>
    <property type="evidence" value="ECO:0007669"/>
    <property type="project" value="InterPro"/>
</dbReference>
<evidence type="ECO:0000259" key="9">
    <source>
        <dbReference type="PROSITE" id="PS50893"/>
    </source>
</evidence>
<dbReference type="PROSITE" id="PS50893">
    <property type="entry name" value="ABC_TRANSPORTER_2"/>
    <property type="match status" value="1"/>
</dbReference>
<keyword evidence="3" id="KW-0410">Iron transport</keyword>
<dbReference type="EMBL" id="SNVV01000002">
    <property type="protein sequence ID" value="TDN56069.1"/>
    <property type="molecule type" value="Genomic_DNA"/>
</dbReference>
<dbReference type="AlphaFoldDB" id="A0A4R6EEZ7"/>
<dbReference type="Pfam" id="PF08402">
    <property type="entry name" value="TOBE_2"/>
    <property type="match status" value="1"/>
</dbReference>
<evidence type="ECO:0000256" key="4">
    <source>
        <dbReference type="ARBA" id="ARBA00022741"/>
    </source>
</evidence>
<dbReference type="GO" id="GO:0015697">
    <property type="term" value="P:quaternary ammonium group transport"/>
    <property type="evidence" value="ECO:0007669"/>
    <property type="project" value="UniProtKB-ARBA"/>
</dbReference>
<accession>A0A4R6EEZ7</accession>
<dbReference type="InterPro" id="IPR008995">
    <property type="entry name" value="Mo/tungstate-bd_C_term_dom"/>
</dbReference>
<dbReference type="SUPFAM" id="SSF50331">
    <property type="entry name" value="MOP-like"/>
    <property type="match status" value="1"/>
</dbReference>
<keyword evidence="1" id="KW-0813">Transport</keyword>
<dbReference type="SUPFAM" id="SSF52540">
    <property type="entry name" value="P-loop containing nucleoside triphosphate hydrolases"/>
    <property type="match status" value="1"/>
</dbReference>
<comment type="caution">
    <text evidence="10">The sequence shown here is derived from an EMBL/GenBank/DDBJ whole genome shotgun (WGS) entry which is preliminary data.</text>
</comment>
<dbReference type="Pfam" id="PF00005">
    <property type="entry name" value="ABC_tran"/>
    <property type="match status" value="1"/>
</dbReference>
<dbReference type="RefSeq" id="WP_211168492.1">
    <property type="nucleotide sequence ID" value="NZ_SNVV01000002.1"/>
</dbReference>
<reference evidence="10 11" key="1">
    <citation type="submission" date="2019-03" db="EMBL/GenBank/DDBJ databases">
        <title>Genomic Encyclopedia of Type Strains, Phase IV (KMG-IV): sequencing the most valuable type-strain genomes for metagenomic binning, comparative biology and taxonomic classification.</title>
        <authorList>
            <person name="Goeker M."/>
        </authorList>
    </citation>
    <scope>NUCLEOTIDE SEQUENCE [LARGE SCALE GENOMIC DNA]</scope>
    <source>
        <strain evidence="10 11">DSM 12121</strain>
    </source>
</reference>
<protein>
    <submittedName>
        <fullName evidence="10">Iron(III) transport system ATP-binding protein</fullName>
    </submittedName>
</protein>
<dbReference type="InterPro" id="IPR013611">
    <property type="entry name" value="Transp-assoc_OB_typ2"/>
</dbReference>
<dbReference type="Gene3D" id="3.40.50.300">
    <property type="entry name" value="P-loop containing nucleotide triphosphate hydrolases"/>
    <property type="match status" value="1"/>
</dbReference>
<evidence type="ECO:0000256" key="3">
    <source>
        <dbReference type="ARBA" id="ARBA00022496"/>
    </source>
</evidence>
<sequence>MNMPDLPFSARPSSATARAGDGYRLAADGLWHSFGDAGVLRDVSLSLAPGEILCLVGPSGCGKSTLLRLLAGLEQVQRGSIALDGEVIADARRHVLPEKRGVGMVFQDFALFPHLSLVDNVAFGLAGRPAAQRRARALEMLARVGLAERAQDAPHALSGGQQQRVALARALAPQPRLMLLDEPFSNLDVRLRHHLRAETRHLLKEGGVASVMVTHDPDEAMFMADRIALMRAGRILQAGSPAELYRQPATPFAAEFFGEVNRYRGSVRGGRVATPLGEIAAPGLAEGAPAEVLLRPEAIHPLAAGAPGGFVAEVVEAHMLGAYSQLTLALPDGRGGTVCWQAQMPSAACPAASGHLPVGLYPDGVFVFPPEAEA</sequence>
<evidence type="ECO:0000256" key="7">
    <source>
        <dbReference type="ARBA" id="ARBA00023065"/>
    </source>
</evidence>
<keyword evidence="11" id="KW-1185">Reference proteome</keyword>
<dbReference type="GO" id="GO:0016887">
    <property type="term" value="F:ATP hydrolysis activity"/>
    <property type="evidence" value="ECO:0007669"/>
    <property type="project" value="InterPro"/>
</dbReference>
<dbReference type="InterPro" id="IPR027417">
    <property type="entry name" value="P-loop_NTPase"/>
</dbReference>
<dbReference type="PANTHER" id="PTHR42781:SF4">
    <property type="entry name" value="SPERMIDINE_PUTRESCINE IMPORT ATP-BINDING PROTEIN POTA"/>
    <property type="match status" value="1"/>
</dbReference>
<gene>
    <name evidence="10" type="ORF">C7389_1024</name>
</gene>
<dbReference type="InterPro" id="IPR003439">
    <property type="entry name" value="ABC_transporter-like_ATP-bd"/>
</dbReference>
<dbReference type="FunFam" id="3.40.50.300:FF:000425">
    <property type="entry name" value="Probable ABC transporter, ATP-binding subunit"/>
    <property type="match status" value="1"/>
</dbReference>
<dbReference type="PROSITE" id="PS00211">
    <property type="entry name" value="ABC_TRANSPORTER_1"/>
    <property type="match status" value="1"/>
</dbReference>
<evidence type="ECO:0000256" key="1">
    <source>
        <dbReference type="ARBA" id="ARBA00022448"/>
    </source>
</evidence>
<dbReference type="InterPro" id="IPR050093">
    <property type="entry name" value="ABC_SmlMolc_Importer"/>
</dbReference>
<evidence type="ECO:0000256" key="2">
    <source>
        <dbReference type="ARBA" id="ARBA00022475"/>
    </source>
</evidence>
<name>A0A4R6EEZ7_9RHOO</name>
<keyword evidence="7" id="KW-0406">Ion transport</keyword>
<dbReference type="Proteomes" id="UP000295129">
    <property type="component" value="Unassembled WGS sequence"/>
</dbReference>
<evidence type="ECO:0000256" key="6">
    <source>
        <dbReference type="ARBA" id="ARBA00023004"/>
    </source>
</evidence>
<evidence type="ECO:0000256" key="8">
    <source>
        <dbReference type="ARBA" id="ARBA00023136"/>
    </source>
</evidence>
<dbReference type="GO" id="GO:0015408">
    <property type="term" value="F:ABC-type ferric iron transporter activity"/>
    <property type="evidence" value="ECO:0007669"/>
    <property type="project" value="InterPro"/>
</dbReference>
<feature type="domain" description="ABC transporter" evidence="9">
    <location>
        <begin position="25"/>
        <end position="257"/>
    </location>
</feature>
<dbReference type="SMART" id="SM00382">
    <property type="entry name" value="AAA"/>
    <property type="match status" value="1"/>
</dbReference>
<evidence type="ECO:0000313" key="10">
    <source>
        <dbReference type="EMBL" id="TDN56069.1"/>
    </source>
</evidence>
<dbReference type="GO" id="GO:0005524">
    <property type="term" value="F:ATP binding"/>
    <property type="evidence" value="ECO:0007669"/>
    <property type="project" value="UniProtKB-KW"/>
</dbReference>
<evidence type="ECO:0000313" key="11">
    <source>
        <dbReference type="Proteomes" id="UP000295129"/>
    </source>
</evidence>
<dbReference type="InterPro" id="IPR015853">
    <property type="entry name" value="ABC_transpr_FbpC"/>
</dbReference>
<keyword evidence="4" id="KW-0547">Nucleotide-binding</keyword>
<dbReference type="CDD" id="cd03259">
    <property type="entry name" value="ABC_Carb_Solutes_like"/>
    <property type="match status" value="1"/>
</dbReference>